<name>A0AA91TVF0_NIACI</name>
<evidence type="ECO:0000313" key="2">
    <source>
        <dbReference type="Proteomes" id="UP000216961"/>
    </source>
</evidence>
<accession>A0AA91TVF0</accession>
<sequence length="105" mass="12485">MKEGKVMSFVVGDEVFANTLNRKGTIVDQRERVGEEGVIEYRVQFEKYLIQWLVESQITHVYEFNNEFEQSLRDLLIDINLLHNPNELHIVRDLYNQKFDLLKGK</sequence>
<protein>
    <submittedName>
        <fullName evidence="1">Uncharacterized protein</fullName>
    </submittedName>
</protein>
<comment type="caution">
    <text evidence="1">The sequence shown here is derived from an EMBL/GenBank/DDBJ whole genome shotgun (WGS) entry which is preliminary data.</text>
</comment>
<dbReference type="Proteomes" id="UP000216961">
    <property type="component" value="Unassembled WGS sequence"/>
</dbReference>
<dbReference type="AlphaFoldDB" id="A0AA91TVF0"/>
<dbReference type="EMBL" id="NPBQ01000016">
    <property type="protein sequence ID" value="PAD84869.1"/>
    <property type="molecule type" value="Genomic_DNA"/>
</dbReference>
<gene>
    <name evidence="1" type="ORF">CHH57_02230</name>
</gene>
<proteinExistence type="predicted"/>
<evidence type="ECO:0000313" key="1">
    <source>
        <dbReference type="EMBL" id="PAD84869.1"/>
    </source>
</evidence>
<reference evidence="1 2" key="1">
    <citation type="submission" date="2017-07" db="EMBL/GenBank/DDBJ databases">
        <title>Isolation and whole genome analysis of endospore-forming bacteria from heroin.</title>
        <authorList>
            <person name="Kalinowski J."/>
            <person name="Ahrens B."/>
            <person name="Al-Dilaimi A."/>
            <person name="Winkler A."/>
            <person name="Wibberg D."/>
            <person name="Schleenbecker U."/>
            <person name="Ruckert C."/>
            <person name="Wolfel R."/>
            <person name="Grass G."/>
        </authorList>
    </citation>
    <scope>NUCLEOTIDE SEQUENCE [LARGE SCALE GENOMIC DNA]</scope>
    <source>
        <strain evidence="1 2">7521-2</strain>
    </source>
</reference>
<organism evidence="1 2">
    <name type="scientific">Niallia circulans</name>
    <name type="common">Bacillus circulans</name>
    <dbReference type="NCBI Taxonomy" id="1397"/>
    <lineage>
        <taxon>Bacteria</taxon>
        <taxon>Bacillati</taxon>
        <taxon>Bacillota</taxon>
        <taxon>Bacilli</taxon>
        <taxon>Bacillales</taxon>
        <taxon>Bacillaceae</taxon>
        <taxon>Niallia</taxon>
    </lineage>
</organism>